<feature type="domain" description="FHA" evidence="3">
    <location>
        <begin position="104"/>
        <end position="156"/>
    </location>
</feature>
<evidence type="ECO:0000313" key="5">
    <source>
        <dbReference type="Proteomes" id="UP000198228"/>
    </source>
</evidence>
<dbReference type="Pfam" id="PF00498">
    <property type="entry name" value="FHA"/>
    <property type="match status" value="1"/>
</dbReference>
<dbReference type="Proteomes" id="UP000198228">
    <property type="component" value="Chromosome I"/>
</dbReference>
<dbReference type="EMBL" id="LT607410">
    <property type="protein sequence ID" value="SCE68806.1"/>
    <property type="molecule type" value="Genomic_DNA"/>
</dbReference>
<dbReference type="Gene3D" id="2.60.200.20">
    <property type="match status" value="1"/>
</dbReference>
<evidence type="ECO:0000313" key="4">
    <source>
        <dbReference type="EMBL" id="SCE68806.1"/>
    </source>
</evidence>
<name>A0A1C4UAX8_9ACTN</name>
<dbReference type="AlphaFoldDB" id="A0A1C4UAX8"/>
<evidence type="ECO:0000256" key="1">
    <source>
        <dbReference type="ARBA" id="ARBA00022553"/>
    </source>
</evidence>
<feature type="region of interest" description="Disordered" evidence="2">
    <location>
        <begin position="169"/>
        <end position="200"/>
    </location>
</feature>
<dbReference type="InterPro" id="IPR008984">
    <property type="entry name" value="SMAD_FHA_dom_sf"/>
</dbReference>
<dbReference type="InterPro" id="IPR000253">
    <property type="entry name" value="FHA_dom"/>
</dbReference>
<evidence type="ECO:0000259" key="3">
    <source>
        <dbReference type="PROSITE" id="PS50006"/>
    </source>
</evidence>
<dbReference type="SUPFAM" id="SSF49879">
    <property type="entry name" value="SMAD/FHA domain"/>
    <property type="match status" value="1"/>
</dbReference>
<protein>
    <submittedName>
        <fullName evidence="4">FHA domain-containing protein</fullName>
    </submittedName>
</protein>
<keyword evidence="1" id="KW-0597">Phosphoprotein</keyword>
<dbReference type="PROSITE" id="PS50006">
    <property type="entry name" value="FHA_DOMAIN"/>
    <property type="match status" value="1"/>
</dbReference>
<reference evidence="4 5" key="1">
    <citation type="submission" date="2016-06" db="EMBL/GenBank/DDBJ databases">
        <authorList>
            <person name="Kjaerup R.B."/>
            <person name="Dalgaard T.S."/>
            <person name="Juul-Madsen H.R."/>
        </authorList>
    </citation>
    <scope>NUCLEOTIDE SEQUENCE [LARGE SCALE GENOMIC DNA]</scope>
    <source>
        <strain evidence="4 5">DSM 43821</strain>
    </source>
</reference>
<proteinExistence type="predicted"/>
<sequence>MEAELHCRRCRRNYPAETGYFCPQHPGEELMPVPDVTEPVAASEAEPETVAGAAPAPECWSCGARATDSRNDRCTVCHQSLVPPALVISFPSGSVVLPARPSSTELGRAGEHGHMFARYPNVSRRHATVSVDEEETAWITPFPEAPNGTFVNGTEIHDRTRVRPGDQIRFATDQEPHVGPVSESIRQPGRDRQFPPSRPA</sequence>
<dbReference type="CDD" id="cd00060">
    <property type="entry name" value="FHA"/>
    <property type="match status" value="1"/>
</dbReference>
<accession>A0A1C4UAX8</accession>
<organism evidence="4 5">
    <name type="scientific">Micromonospora purpureochromogenes</name>
    <dbReference type="NCBI Taxonomy" id="47872"/>
    <lineage>
        <taxon>Bacteria</taxon>
        <taxon>Bacillati</taxon>
        <taxon>Actinomycetota</taxon>
        <taxon>Actinomycetes</taxon>
        <taxon>Micromonosporales</taxon>
        <taxon>Micromonosporaceae</taxon>
        <taxon>Micromonospora</taxon>
    </lineage>
</organism>
<gene>
    <name evidence="4" type="ORF">GA0074696_0237</name>
</gene>
<evidence type="ECO:0000256" key="2">
    <source>
        <dbReference type="SAM" id="MobiDB-lite"/>
    </source>
</evidence>